<reference evidence="1 2" key="1">
    <citation type="submission" date="2021-07" db="EMBL/GenBank/DDBJ databases">
        <authorList>
            <consortium name="Genoscope - CEA"/>
            <person name="William W."/>
        </authorList>
    </citation>
    <scope>NUCLEOTIDE SEQUENCE [LARGE SCALE GENOMIC DNA]</scope>
</reference>
<protein>
    <submittedName>
        <fullName evidence="1">Uncharacterized protein</fullName>
    </submittedName>
</protein>
<proteinExistence type="predicted"/>
<dbReference type="EMBL" id="LS974618">
    <property type="protein sequence ID" value="CAG7896116.1"/>
    <property type="molecule type" value="Genomic_DNA"/>
</dbReference>
<dbReference type="AlphaFoldDB" id="A0A8D9HB44"/>
<gene>
    <name evidence="1" type="ORF">BRAPAZ1V2_A02P50680.2</name>
</gene>
<accession>A0A8D9HB44</accession>
<evidence type="ECO:0000313" key="2">
    <source>
        <dbReference type="Proteomes" id="UP000694005"/>
    </source>
</evidence>
<sequence length="49" mass="5429">MTDIKTARTIVGAIGLASILGASDRNCWLWPSTTQRAYLAAKNYRFNLV</sequence>
<organism evidence="1 2">
    <name type="scientific">Brassica campestris</name>
    <name type="common">Field mustard</name>
    <dbReference type="NCBI Taxonomy" id="3711"/>
    <lineage>
        <taxon>Eukaryota</taxon>
        <taxon>Viridiplantae</taxon>
        <taxon>Streptophyta</taxon>
        <taxon>Embryophyta</taxon>
        <taxon>Tracheophyta</taxon>
        <taxon>Spermatophyta</taxon>
        <taxon>Magnoliopsida</taxon>
        <taxon>eudicotyledons</taxon>
        <taxon>Gunneridae</taxon>
        <taxon>Pentapetalae</taxon>
        <taxon>rosids</taxon>
        <taxon>malvids</taxon>
        <taxon>Brassicales</taxon>
        <taxon>Brassicaceae</taxon>
        <taxon>Brassiceae</taxon>
        <taxon>Brassica</taxon>
    </lineage>
</organism>
<evidence type="ECO:0000313" key="1">
    <source>
        <dbReference type="EMBL" id="CAG7896116.1"/>
    </source>
</evidence>
<dbReference type="Proteomes" id="UP000694005">
    <property type="component" value="Chromosome A02"/>
</dbReference>
<dbReference type="Gramene" id="A02p50680.2_BraZ1">
    <property type="protein sequence ID" value="A02p50680.2_BraZ1.CDS"/>
    <property type="gene ID" value="A02g50680.2_BraZ1"/>
</dbReference>
<name>A0A8D9HB44_BRACM</name>